<dbReference type="PANTHER" id="PTHR47510:SF3">
    <property type="entry name" value="ENDO_EXONUCLEASE_PHOSPHATASE DOMAIN-CONTAINING PROTEIN"/>
    <property type="match status" value="1"/>
</dbReference>
<name>A0A1B6IS39_9HEMI</name>
<proteinExistence type="predicted"/>
<dbReference type="AlphaFoldDB" id="A0A1B6IS39"/>
<dbReference type="PANTHER" id="PTHR47510">
    <property type="entry name" value="REVERSE TRANSCRIPTASE DOMAIN-CONTAINING PROTEIN"/>
    <property type="match status" value="1"/>
</dbReference>
<feature type="non-terminal residue" evidence="1">
    <location>
        <position position="1"/>
    </location>
</feature>
<accession>A0A1B6IS39</accession>
<evidence type="ECO:0008006" key="2">
    <source>
        <dbReference type="Google" id="ProtNLM"/>
    </source>
</evidence>
<reference evidence="1" key="1">
    <citation type="submission" date="2015-11" db="EMBL/GenBank/DDBJ databases">
        <title>De novo transcriptome assembly of four potential Pierce s Disease insect vectors from Arizona vineyards.</title>
        <authorList>
            <person name="Tassone E.E."/>
        </authorList>
    </citation>
    <scope>NUCLEOTIDE SEQUENCE</scope>
</reference>
<sequence length="158" mass="17727">DAGKIADHLNKFFTSIAEETLKSNKKRSNAIAHSQKTLNHTFSTLPHTTDQEIKEIVKHLKPKSSSGNDEISPKLLKHCINELSTPLVVIFNKSFDQGLFPSGMKISKVYPKHKKSCPATASNYRPISLISTFSKLCERIVLKRLLTYCKENCLLTNA</sequence>
<dbReference type="EMBL" id="GECU01017999">
    <property type="protein sequence ID" value="JAS89707.1"/>
    <property type="molecule type" value="Transcribed_RNA"/>
</dbReference>
<gene>
    <name evidence="1" type="ORF">g.10127</name>
</gene>
<organism evidence="1">
    <name type="scientific">Homalodisca liturata</name>
    <dbReference type="NCBI Taxonomy" id="320908"/>
    <lineage>
        <taxon>Eukaryota</taxon>
        <taxon>Metazoa</taxon>
        <taxon>Ecdysozoa</taxon>
        <taxon>Arthropoda</taxon>
        <taxon>Hexapoda</taxon>
        <taxon>Insecta</taxon>
        <taxon>Pterygota</taxon>
        <taxon>Neoptera</taxon>
        <taxon>Paraneoptera</taxon>
        <taxon>Hemiptera</taxon>
        <taxon>Auchenorrhyncha</taxon>
        <taxon>Membracoidea</taxon>
        <taxon>Cicadellidae</taxon>
        <taxon>Cicadellinae</taxon>
        <taxon>Proconiini</taxon>
        <taxon>Homalodisca</taxon>
    </lineage>
</organism>
<evidence type="ECO:0000313" key="1">
    <source>
        <dbReference type="EMBL" id="JAS89707.1"/>
    </source>
</evidence>
<protein>
    <recommendedName>
        <fullName evidence="2">Reverse transcriptase domain-containing protein</fullName>
    </recommendedName>
</protein>
<feature type="non-terminal residue" evidence="1">
    <location>
        <position position="158"/>
    </location>
</feature>